<evidence type="ECO:0000256" key="3">
    <source>
        <dbReference type="ARBA" id="ARBA00038412"/>
    </source>
</evidence>
<protein>
    <recommendedName>
        <fullName evidence="4">Putative HNH nuclease YajD</fullName>
    </recommendedName>
</protein>
<comment type="similarity">
    <text evidence="3">Belongs to the HNH nuclease family.</text>
</comment>
<keyword evidence="1" id="KW-0540">Nuclease</keyword>
<reference evidence="6 7" key="1">
    <citation type="submission" date="2020-08" db="EMBL/GenBank/DDBJ databases">
        <authorList>
            <person name="Liu C."/>
            <person name="Sun Q."/>
        </authorList>
    </citation>
    <scope>NUCLEOTIDE SEQUENCE [LARGE SCALE GENOMIC DNA]</scope>
    <source>
        <strain evidence="6 7">NSJ-18</strain>
    </source>
</reference>
<dbReference type="InterPro" id="IPR003615">
    <property type="entry name" value="HNH_nuc"/>
</dbReference>
<name>A0ABR7JPA8_9FIRM</name>
<feature type="domain" description="HNH nuclease" evidence="5">
    <location>
        <begin position="59"/>
        <end position="115"/>
    </location>
</feature>
<dbReference type="EMBL" id="JACRWE010000003">
    <property type="protein sequence ID" value="MBC5996441.1"/>
    <property type="molecule type" value="Genomic_DNA"/>
</dbReference>
<dbReference type="InterPro" id="IPR002711">
    <property type="entry name" value="HNH"/>
</dbReference>
<dbReference type="PANTHER" id="PTHR41286">
    <property type="entry name" value="HNH NUCLEASE YAJD-RELATED"/>
    <property type="match status" value="1"/>
</dbReference>
<dbReference type="PANTHER" id="PTHR41286:SF1">
    <property type="entry name" value="HNH NUCLEASE YAJD-RELATED"/>
    <property type="match status" value="1"/>
</dbReference>
<evidence type="ECO:0000259" key="5">
    <source>
        <dbReference type="SMART" id="SM00507"/>
    </source>
</evidence>
<evidence type="ECO:0000256" key="4">
    <source>
        <dbReference type="ARBA" id="ARBA00040194"/>
    </source>
</evidence>
<dbReference type="GO" id="GO:0004519">
    <property type="term" value="F:endonuclease activity"/>
    <property type="evidence" value="ECO:0007669"/>
    <property type="project" value="UniProtKB-KW"/>
</dbReference>
<comment type="caution">
    <text evidence="6">The sequence shown here is derived from an EMBL/GenBank/DDBJ whole genome shotgun (WGS) entry which is preliminary data.</text>
</comment>
<dbReference type="RefSeq" id="WP_153973066.1">
    <property type="nucleotide sequence ID" value="NZ_JACRWE010000003.1"/>
</dbReference>
<dbReference type="Gene3D" id="1.10.30.50">
    <property type="match status" value="1"/>
</dbReference>
<evidence type="ECO:0000313" key="6">
    <source>
        <dbReference type="EMBL" id="MBC5996441.1"/>
    </source>
</evidence>
<keyword evidence="2" id="KW-0378">Hydrolase</keyword>
<evidence type="ECO:0000256" key="2">
    <source>
        <dbReference type="ARBA" id="ARBA00022801"/>
    </source>
</evidence>
<proteinExistence type="inferred from homology"/>
<sequence length="142" mass="16938">MAIKKLCAKCEKIIDIGHRYCKECEDSYKEIKKKNYRKYNKYKRDKKKQKFYDSKEWRTISNIVKSKDFGLCQVCLDKNIVKSSDIVHHIIPLDKDRSKALDKDNLICLCHKCHNKIHNDMKDNSKKKLIEEKLFELIEGRG</sequence>
<keyword evidence="6" id="KW-0255">Endonuclease</keyword>
<dbReference type="SMART" id="SM00507">
    <property type="entry name" value="HNHc"/>
    <property type="match status" value="1"/>
</dbReference>
<keyword evidence="7" id="KW-1185">Reference proteome</keyword>
<organism evidence="6 7">
    <name type="scientific">Romboutsia faecis</name>
    <dbReference type="NCBI Taxonomy" id="2764597"/>
    <lineage>
        <taxon>Bacteria</taxon>
        <taxon>Bacillati</taxon>
        <taxon>Bacillota</taxon>
        <taxon>Clostridia</taxon>
        <taxon>Peptostreptococcales</taxon>
        <taxon>Peptostreptococcaceae</taxon>
        <taxon>Romboutsia</taxon>
    </lineage>
</organism>
<accession>A0ABR7JPA8</accession>
<dbReference type="Proteomes" id="UP000609849">
    <property type="component" value="Unassembled WGS sequence"/>
</dbReference>
<evidence type="ECO:0000313" key="7">
    <source>
        <dbReference type="Proteomes" id="UP000609849"/>
    </source>
</evidence>
<dbReference type="Pfam" id="PF01844">
    <property type="entry name" value="HNH"/>
    <property type="match status" value="1"/>
</dbReference>
<gene>
    <name evidence="6" type="ORF">H8923_06670</name>
</gene>
<evidence type="ECO:0000256" key="1">
    <source>
        <dbReference type="ARBA" id="ARBA00022722"/>
    </source>
</evidence>
<dbReference type="CDD" id="cd00085">
    <property type="entry name" value="HNHc"/>
    <property type="match status" value="1"/>
</dbReference>